<comment type="caution">
    <text evidence="1">The sequence shown here is derived from an EMBL/GenBank/DDBJ whole genome shotgun (WGS) entry which is preliminary data.</text>
</comment>
<proteinExistence type="predicted"/>
<name>A0A6L2N0G5_TANCI</name>
<feature type="non-terminal residue" evidence="1">
    <location>
        <position position="1"/>
    </location>
</feature>
<dbReference type="AlphaFoldDB" id="A0A6L2N0G5"/>
<reference evidence="1" key="1">
    <citation type="journal article" date="2019" name="Sci. Rep.">
        <title>Draft genome of Tanacetum cinerariifolium, the natural source of mosquito coil.</title>
        <authorList>
            <person name="Yamashiro T."/>
            <person name="Shiraishi A."/>
            <person name="Satake H."/>
            <person name="Nakayama K."/>
        </authorList>
    </citation>
    <scope>NUCLEOTIDE SEQUENCE</scope>
</reference>
<gene>
    <name evidence="1" type="ORF">Tci_051676</name>
</gene>
<organism evidence="1">
    <name type="scientific">Tanacetum cinerariifolium</name>
    <name type="common">Dalmatian daisy</name>
    <name type="synonym">Chrysanthemum cinerariifolium</name>
    <dbReference type="NCBI Taxonomy" id="118510"/>
    <lineage>
        <taxon>Eukaryota</taxon>
        <taxon>Viridiplantae</taxon>
        <taxon>Streptophyta</taxon>
        <taxon>Embryophyta</taxon>
        <taxon>Tracheophyta</taxon>
        <taxon>Spermatophyta</taxon>
        <taxon>Magnoliopsida</taxon>
        <taxon>eudicotyledons</taxon>
        <taxon>Gunneridae</taxon>
        <taxon>Pentapetalae</taxon>
        <taxon>asterids</taxon>
        <taxon>campanulids</taxon>
        <taxon>Asterales</taxon>
        <taxon>Asteraceae</taxon>
        <taxon>Asteroideae</taxon>
        <taxon>Anthemideae</taxon>
        <taxon>Anthemidinae</taxon>
        <taxon>Tanacetum</taxon>
    </lineage>
</organism>
<evidence type="ECO:0000313" key="1">
    <source>
        <dbReference type="EMBL" id="GEU79698.1"/>
    </source>
</evidence>
<protein>
    <submittedName>
        <fullName evidence="1">Uncharacterized protein</fullName>
    </submittedName>
</protein>
<accession>A0A6L2N0G5</accession>
<dbReference type="EMBL" id="BKCJ010007927">
    <property type="protein sequence ID" value="GEU79698.1"/>
    <property type="molecule type" value="Genomic_DNA"/>
</dbReference>
<sequence length="105" mass="12189">SDGDTIEIGFDVVYPEPDTHAVFLVSTIVVKLVQHEEELRVRDERRAHARIKRHWVWFRMTLEKSDGDTIEIGVDVVYPEPDTHAVFLVSTIVVKLVQHEEELRV</sequence>